<dbReference type="Pfam" id="PF00155">
    <property type="entry name" value="Aminotran_1_2"/>
    <property type="match status" value="1"/>
</dbReference>
<feature type="domain" description="Aminotransferase class I/classII large" evidence="4">
    <location>
        <begin position="4"/>
        <end position="174"/>
    </location>
</feature>
<evidence type="ECO:0000256" key="2">
    <source>
        <dbReference type="ARBA" id="ARBA00022679"/>
    </source>
</evidence>
<dbReference type="InterPro" id="IPR050106">
    <property type="entry name" value="HistidinolP_aminotransfase"/>
</dbReference>
<gene>
    <name evidence="5" type="ORF">S01H4_59307</name>
</gene>
<keyword evidence="3" id="KW-0663">Pyridoxal phosphate</keyword>
<dbReference type="InterPro" id="IPR015424">
    <property type="entry name" value="PyrdxlP-dep_Trfase"/>
</dbReference>
<proteinExistence type="predicted"/>
<reference evidence="5" key="1">
    <citation type="journal article" date="2014" name="Front. Microbiol.">
        <title>High frequency of phylogenetically diverse reductive dehalogenase-homologous genes in deep subseafloor sedimentary metagenomes.</title>
        <authorList>
            <person name="Kawai M."/>
            <person name="Futagami T."/>
            <person name="Toyoda A."/>
            <person name="Takaki Y."/>
            <person name="Nishi S."/>
            <person name="Hori S."/>
            <person name="Arai W."/>
            <person name="Tsubouchi T."/>
            <person name="Morono Y."/>
            <person name="Uchiyama I."/>
            <person name="Ito T."/>
            <person name="Fujiyama A."/>
            <person name="Inagaki F."/>
            <person name="Takami H."/>
        </authorList>
    </citation>
    <scope>NUCLEOTIDE SEQUENCE</scope>
    <source>
        <strain evidence="5">Expedition CK06-06</strain>
    </source>
</reference>
<dbReference type="InterPro" id="IPR004838">
    <property type="entry name" value="NHTrfase_class1_PyrdxlP-BS"/>
</dbReference>
<evidence type="ECO:0000256" key="3">
    <source>
        <dbReference type="ARBA" id="ARBA00022898"/>
    </source>
</evidence>
<comment type="caution">
    <text evidence="5">The sequence shown here is derived from an EMBL/GenBank/DDBJ whole genome shotgun (WGS) entry which is preliminary data.</text>
</comment>
<dbReference type="CDD" id="cd00609">
    <property type="entry name" value="AAT_like"/>
    <property type="match status" value="1"/>
</dbReference>
<keyword evidence="1" id="KW-0032">Aminotransferase</keyword>
<keyword evidence="2" id="KW-0808">Transferase</keyword>
<feature type="non-terminal residue" evidence="5">
    <location>
        <position position="1"/>
    </location>
</feature>
<dbReference type="InterPro" id="IPR004839">
    <property type="entry name" value="Aminotransferase_I/II_large"/>
</dbReference>
<dbReference type="GO" id="GO:0008483">
    <property type="term" value="F:transaminase activity"/>
    <property type="evidence" value="ECO:0007669"/>
    <property type="project" value="UniProtKB-KW"/>
</dbReference>
<evidence type="ECO:0000259" key="4">
    <source>
        <dbReference type="Pfam" id="PF00155"/>
    </source>
</evidence>
<organism evidence="5">
    <name type="scientific">marine sediment metagenome</name>
    <dbReference type="NCBI Taxonomy" id="412755"/>
    <lineage>
        <taxon>unclassified sequences</taxon>
        <taxon>metagenomes</taxon>
        <taxon>ecological metagenomes</taxon>
    </lineage>
</organism>
<dbReference type="InterPro" id="IPR015422">
    <property type="entry name" value="PyrdxlP-dep_Trfase_small"/>
</dbReference>
<dbReference type="Gene3D" id="3.90.1150.10">
    <property type="entry name" value="Aspartate Aminotransferase, domain 1"/>
    <property type="match status" value="1"/>
</dbReference>
<dbReference type="InterPro" id="IPR015421">
    <property type="entry name" value="PyrdxlP-dep_Trfase_major"/>
</dbReference>
<dbReference type="GO" id="GO:0030170">
    <property type="term" value="F:pyridoxal phosphate binding"/>
    <property type="evidence" value="ECO:0007669"/>
    <property type="project" value="InterPro"/>
</dbReference>
<dbReference type="PROSITE" id="PS00105">
    <property type="entry name" value="AA_TRANSFER_CLASS_1"/>
    <property type="match status" value="1"/>
</dbReference>
<dbReference type="AlphaFoldDB" id="X1EFM8"/>
<dbReference type="PANTHER" id="PTHR43643:SF3">
    <property type="entry name" value="HISTIDINOL-PHOSPHATE AMINOTRANSFERASE"/>
    <property type="match status" value="1"/>
</dbReference>
<name>X1EFM8_9ZZZZ</name>
<evidence type="ECO:0000313" key="5">
    <source>
        <dbReference type="EMBL" id="GAH07453.1"/>
    </source>
</evidence>
<evidence type="ECO:0000256" key="1">
    <source>
        <dbReference type="ARBA" id="ARBA00022576"/>
    </source>
</evidence>
<protein>
    <recommendedName>
        <fullName evidence="4">Aminotransferase class I/classII large domain-containing protein</fullName>
    </recommendedName>
</protein>
<dbReference type="SUPFAM" id="SSF53383">
    <property type="entry name" value="PLP-dependent transferases"/>
    <property type="match status" value="1"/>
</dbReference>
<dbReference type="Gene3D" id="3.40.640.10">
    <property type="entry name" value="Type I PLP-dependent aspartate aminotransferase-like (Major domain)"/>
    <property type="match status" value="1"/>
</dbReference>
<sequence length="183" mass="21070">IPAKTIIFFDEAYFDFAKDYPDFPDTLKLTNRRNIITTRSFSKIHSLAGLRIGYGVAGEEIVDYLNRVREPFNVNSLAQVAALAALDDPQHVKRTLEMVKKGKRYLYKQLNKLQLKYTPSATNFILIDLNRNARPVIEGLLKNGLIVRSMTAWGLKNFVRVTVGTMKQNTKFINLLKMYLNRR</sequence>
<accession>X1EFM8</accession>
<dbReference type="PANTHER" id="PTHR43643">
    <property type="entry name" value="HISTIDINOL-PHOSPHATE AMINOTRANSFERASE 2"/>
    <property type="match status" value="1"/>
</dbReference>
<dbReference type="EMBL" id="BART01034761">
    <property type="protein sequence ID" value="GAH07453.1"/>
    <property type="molecule type" value="Genomic_DNA"/>
</dbReference>